<sequence length="197" mass="22338">MKKIVINIFALLVILGVIGAGAVFYFKPSFISTTQSSDTALVKERLVELSEWTTLKYEYSKVIISRSSKNVPLIDLKLAEAIKLIEYDGYLKAGTDLSKLQLSYNETTKQLLVKVPNSKILDNVADTDTAKVTDVKGDLFSDYQSQQIFDDINKEKNKIEKKKIEQGFLEEADERIQKLLTSFLKTNGYSKVTIEFY</sequence>
<proteinExistence type="predicted"/>
<name>A0ABX2V7Q7_9BACL</name>
<organism evidence="2 3">
    <name type="scientific">Exiguobacterium undae</name>
    <dbReference type="NCBI Taxonomy" id="169177"/>
    <lineage>
        <taxon>Bacteria</taxon>
        <taxon>Bacillati</taxon>
        <taxon>Bacillota</taxon>
        <taxon>Bacilli</taxon>
        <taxon>Bacillales</taxon>
        <taxon>Bacillales Family XII. Incertae Sedis</taxon>
        <taxon>Exiguobacterium</taxon>
    </lineage>
</organism>
<comment type="caution">
    <text evidence="2">The sequence shown here is derived from an EMBL/GenBank/DDBJ whole genome shotgun (WGS) entry which is preliminary data.</text>
</comment>
<reference evidence="2 3" key="1">
    <citation type="submission" date="2016-03" db="EMBL/GenBank/DDBJ databases">
        <authorList>
            <person name="Cho S.-Y."/>
            <person name="Lim S."/>
            <person name="Kim H."/>
            <person name="Soh E.H."/>
            <person name="Moon J.S."/>
        </authorList>
    </citation>
    <scope>NUCLEOTIDE SEQUENCE [LARGE SCALE GENOMIC DNA]</scope>
    <source>
        <strain evidence="2 3">KCTC 3810</strain>
    </source>
</reference>
<dbReference type="Pfam" id="PF14014">
    <property type="entry name" value="DUF4230"/>
    <property type="match status" value="1"/>
</dbReference>
<keyword evidence="1" id="KW-0472">Membrane</keyword>
<keyword evidence="3" id="KW-1185">Reference proteome</keyword>
<evidence type="ECO:0000256" key="1">
    <source>
        <dbReference type="SAM" id="Phobius"/>
    </source>
</evidence>
<dbReference type="InterPro" id="IPR025324">
    <property type="entry name" value="DUF4230"/>
</dbReference>
<gene>
    <name evidence="2" type="ORF">A3783_10400</name>
</gene>
<evidence type="ECO:0008006" key="4">
    <source>
        <dbReference type="Google" id="ProtNLM"/>
    </source>
</evidence>
<dbReference type="Proteomes" id="UP000078447">
    <property type="component" value="Unassembled WGS sequence"/>
</dbReference>
<evidence type="ECO:0000313" key="3">
    <source>
        <dbReference type="Proteomes" id="UP000078447"/>
    </source>
</evidence>
<feature type="transmembrane region" description="Helical" evidence="1">
    <location>
        <begin position="6"/>
        <end position="26"/>
    </location>
</feature>
<keyword evidence="1" id="KW-1133">Transmembrane helix</keyword>
<protein>
    <recommendedName>
        <fullName evidence="4">DUF4230 domain-containing protein</fullName>
    </recommendedName>
</protein>
<dbReference type="RefSeq" id="WP_028105357.1">
    <property type="nucleotide sequence ID" value="NZ_LVVL01000012.1"/>
</dbReference>
<dbReference type="EMBL" id="LVVL01000012">
    <property type="protein sequence ID" value="OAN12723.1"/>
    <property type="molecule type" value="Genomic_DNA"/>
</dbReference>
<accession>A0ABX2V7Q7</accession>
<keyword evidence="1" id="KW-0812">Transmembrane</keyword>
<evidence type="ECO:0000313" key="2">
    <source>
        <dbReference type="EMBL" id="OAN12723.1"/>
    </source>
</evidence>